<dbReference type="EMBL" id="ATMH01004515">
    <property type="protein sequence ID" value="EPY29506.1"/>
    <property type="molecule type" value="Genomic_DNA"/>
</dbReference>
<dbReference type="PRINTS" id="PR00320">
    <property type="entry name" value="GPROTEINBRPT"/>
</dbReference>
<reference evidence="7 8" key="1">
    <citation type="journal article" date="2013" name="PLoS ONE">
        <title>Predicting the Proteins of Angomonas deanei, Strigomonas culicis and Their Respective Endosymbionts Reveals New Aspects of the Trypanosomatidae Family.</title>
        <authorList>
            <person name="Motta M.C."/>
            <person name="Martins A.C."/>
            <person name="de Souza S.S."/>
            <person name="Catta-Preta C.M."/>
            <person name="Silva R."/>
            <person name="Klein C.C."/>
            <person name="de Almeida L.G."/>
            <person name="de Lima Cunha O."/>
            <person name="Ciapina L.P."/>
            <person name="Brocchi M."/>
            <person name="Colabardini A.C."/>
            <person name="de Araujo Lima B."/>
            <person name="Machado C.R."/>
            <person name="de Almeida Soares C.M."/>
            <person name="Probst C.M."/>
            <person name="de Menezes C.B."/>
            <person name="Thompson C.E."/>
            <person name="Bartholomeu D.C."/>
            <person name="Gradia D.F."/>
            <person name="Pavoni D.P."/>
            <person name="Grisard E.C."/>
            <person name="Fantinatti-Garboggini F."/>
            <person name="Marchini F.K."/>
            <person name="Rodrigues-Luiz G.F."/>
            <person name="Wagner G."/>
            <person name="Goldman G.H."/>
            <person name="Fietto J.L."/>
            <person name="Elias M.C."/>
            <person name="Goldman M.H."/>
            <person name="Sagot M.F."/>
            <person name="Pereira M."/>
            <person name="Stoco P.H."/>
            <person name="de Mendonca-Neto R.P."/>
            <person name="Teixeira S.M."/>
            <person name="Maciel T.E."/>
            <person name="de Oliveira Mendes T.A."/>
            <person name="Urmenyi T.P."/>
            <person name="de Souza W."/>
            <person name="Schenkman S."/>
            <person name="de Vasconcelos A.T."/>
        </authorList>
    </citation>
    <scope>NUCLEOTIDE SEQUENCE [LARGE SCALE GENOMIC DNA]</scope>
</reference>
<dbReference type="Gene3D" id="2.130.10.10">
    <property type="entry name" value="YVTN repeat-like/Quinoprotein amine dehydrogenase"/>
    <property type="match status" value="3"/>
</dbReference>
<dbReference type="CDD" id="cd00200">
    <property type="entry name" value="WD40"/>
    <property type="match status" value="1"/>
</dbReference>
<feature type="repeat" description="WD" evidence="5">
    <location>
        <begin position="340"/>
        <end position="382"/>
    </location>
</feature>
<dbReference type="PANTHER" id="PTHR44464:SF1">
    <property type="entry name" value="WD REPEAT-CONTAINING PROTEIN 17"/>
    <property type="match status" value="1"/>
</dbReference>
<dbReference type="GO" id="GO:1990904">
    <property type="term" value="C:ribonucleoprotein complex"/>
    <property type="evidence" value="ECO:0007669"/>
    <property type="project" value="UniProtKB-KW"/>
</dbReference>
<dbReference type="PANTHER" id="PTHR44464">
    <property type="entry name" value="WD REPEAT-CONTAINING PROTEIN 17"/>
    <property type="match status" value="1"/>
</dbReference>
<dbReference type="PROSITE" id="PS50082">
    <property type="entry name" value="WD_REPEATS_2"/>
    <property type="match status" value="4"/>
</dbReference>
<keyword evidence="3" id="KW-0689">Ribosomal protein</keyword>
<dbReference type="Pfam" id="PF00400">
    <property type="entry name" value="WD40"/>
    <property type="match status" value="4"/>
</dbReference>
<feature type="repeat" description="WD" evidence="5">
    <location>
        <begin position="389"/>
        <end position="431"/>
    </location>
</feature>
<keyword evidence="8" id="KW-1185">Reference proteome</keyword>
<dbReference type="SMART" id="SM00320">
    <property type="entry name" value="WD40"/>
    <property type="match status" value="9"/>
</dbReference>
<evidence type="ECO:0000256" key="2">
    <source>
        <dbReference type="ARBA" id="ARBA00022737"/>
    </source>
</evidence>
<evidence type="ECO:0000313" key="8">
    <source>
        <dbReference type="Proteomes" id="UP000015354"/>
    </source>
</evidence>
<sequence length="1113" mass="119665">MTLSSTNGLRATASLYPFPPAAKEDKKGGGLAQDAAAVAVLAFDPRNAQYLAVGSSDGALALVDMNAQQVVQTFEWNENDVDSPLPVSSITWSAAEAGVFFTSSRESNLVKKWNISSRTAQGSFNPHVPTSVGILCLSVMDKDRLVLTQTDGAVRVFSLPQFRTDFKTTAGHTDTMLSCAISKHDSDLVASCGTDGTVRVWNLRQMALAYTIDVGPVMVYSVDWSPNGKYLLAALANGEVVQYQCATRKEVWRASIFSDMVYKVRWSIADTSIAAGVSRSGAVVFSTKDGKVLRRYNTRQPCMSVDIEPTRGKSMAVASYDHKVYVYNFSTSSQSPAMVLSGHSDSVVDIAYNPSAPQFLCTGSYDSTLRVWDLSSGDVHSVSVNARVLKGHTDRVRSVAWCSFAPYFCLSGSSDASIRVWDVRNGVSVTTVRGHSGDVGCIASHPERPLVFLSAAKDATMVLWHLTLLRQVYLDAALGTLDADIVADPTSLMAVASGTVSVSQVCGAAVQRLAAELRECAKPVERMEKLVHFFEMPCGAADVAEMAAYLTDPQTYSGGGKGIVTPPVKMVETRVARAKKANEKAHGKTVAAAGSAYRKERLRESAEDLLRTGQLEEYCSVMMEIEEWDRAIAMAPVLSREYWRAVCLRAAETLEQRGDSSRAVTYYIIAEEGQRAAQLVARQSCSNSEAAVVISRTCPQRSHEAAAPQEAPHNTTLDSNGATPVSQELLQETCTRALEWHHNPRLFAAVQLAHGNSDQAVRILAAAGDIGLVHLLVHTAPMREQASIDAAYRLSMLQSARQHKWETAVLCAARVSNPYDTFASLIAYFQYTQAKQLKTSLPPSQSMTSMTPGNFGSVSDKLRAFYETVRQEVQKLQLPLDPNAIQQRHAGDGLASQNQLAAMVLQADPQVGPVTSSAVLQSFTGFLESLLQAALQDANSPNCAFYLRQAYAVTGYVSLPIVSVGGTGGSVSGPAMGMAPEHRRFLAVAYLIAALMCVKVYQLPKCLNGAFTRAREMAAGDSGVEQLLSRAQGALGAYGPASVELDYGAVGSQVPSLINEGKQVLSILSGEGACGALQFLEDGTSCISREEALGWSMVCHFSPLPTGSRISVL</sequence>
<gene>
    <name evidence="7" type="ORF">STCU_04515</name>
</gene>
<name>S9VQW5_9TRYP</name>
<accession>S9VQW5</accession>
<dbReference type="SUPFAM" id="SSF50978">
    <property type="entry name" value="WD40 repeat-like"/>
    <property type="match status" value="2"/>
</dbReference>
<keyword evidence="4" id="KW-0687">Ribonucleoprotein</keyword>
<evidence type="ECO:0000256" key="6">
    <source>
        <dbReference type="SAM" id="MobiDB-lite"/>
    </source>
</evidence>
<comment type="caution">
    <text evidence="7">The sequence shown here is derived from an EMBL/GenBank/DDBJ whole genome shotgun (WGS) entry which is preliminary data.</text>
</comment>
<dbReference type="PROSITE" id="PS50294">
    <property type="entry name" value="WD_REPEATS_REGION"/>
    <property type="match status" value="3"/>
</dbReference>
<dbReference type="OrthoDB" id="2161379at2759"/>
<evidence type="ECO:0000256" key="3">
    <source>
        <dbReference type="ARBA" id="ARBA00022980"/>
    </source>
</evidence>
<dbReference type="InterPro" id="IPR001680">
    <property type="entry name" value="WD40_rpt"/>
</dbReference>
<dbReference type="PROSITE" id="PS00678">
    <property type="entry name" value="WD_REPEATS_1"/>
    <property type="match status" value="3"/>
</dbReference>
<dbReference type="InterPro" id="IPR036322">
    <property type="entry name" value="WD40_repeat_dom_sf"/>
</dbReference>
<evidence type="ECO:0000256" key="4">
    <source>
        <dbReference type="ARBA" id="ARBA00023274"/>
    </source>
</evidence>
<feature type="region of interest" description="Disordered" evidence="6">
    <location>
        <begin position="701"/>
        <end position="722"/>
    </location>
</feature>
<dbReference type="GO" id="GO:0005840">
    <property type="term" value="C:ribosome"/>
    <property type="evidence" value="ECO:0007669"/>
    <property type="project" value="UniProtKB-KW"/>
</dbReference>
<dbReference type="InterPro" id="IPR015943">
    <property type="entry name" value="WD40/YVTN_repeat-like_dom_sf"/>
</dbReference>
<dbReference type="InterPro" id="IPR020472">
    <property type="entry name" value="WD40_PAC1"/>
</dbReference>
<keyword evidence="1 5" id="KW-0853">WD repeat</keyword>
<feature type="repeat" description="WD" evidence="5">
    <location>
        <begin position="169"/>
        <end position="211"/>
    </location>
</feature>
<evidence type="ECO:0000256" key="5">
    <source>
        <dbReference type="PROSITE-ProRule" id="PRU00221"/>
    </source>
</evidence>
<organism evidence="7 8">
    <name type="scientific">Strigomonas culicis</name>
    <dbReference type="NCBI Taxonomy" id="28005"/>
    <lineage>
        <taxon>Eukaryota</taxon>
        <taxon>Discoba</taxon>
        <taxon>Euglenozoa</taxon>
        <taxon>Kinetoplastea</taxon>
        <taxon>Metakinetoplastina</taxon>
        <taxon>Trypanosomatida</taxon>
        <taxon>Trypanosomatidae</taxon>
        <taxon>Strigomonadinae</taxon>
        <taxon>Strigomonas</taxon>
    </lineage>
</organism>
<proteinExistence type="predicted"/>
<dbReference type="Proteomes" id="UP000015354">
    <property type="component" value="Unassembled WGS sequence"/>
</dbReference>
<evidence type="ECO:0000313" key="7">
    <source>
        <dbReference type="EMBL" id="EPY29506.1"/>
    </source>
</evidence>
<evidence type="ECO:0000256" key="1">
    <source>
        <dbReference type="ARBA" id="ARBA00022574"/>
    </source>
</evidence>
<dbReference type="InterPro" id="IPR019775">
    <property type="entry name" value="WD40_repeat_CS"/>
</dbReference>
<feature type="compositionally biased region" description="Polar residues" evidence="6">
    <location>
        <begin position="712"/>
        <end position="722"/>
    </location>
</feature>
<keyword evidence="2" id="KW-0677">Repeat</keyword>
<feature type="repeat" description="WD" evidence="5">
    <location>
        <begin position="432"/>
        <end position="466"/>
    </location>
</feature>
<dbReference type="AlphaFoldDB" id="S9VQW5"/>
<protein>
    <submittedName>
        <fullName evidence="7">Uncharacterized protein</fullName>
    </submittedName>
</protein>